<dbReference type="GO" id="GO:0097110">
    <property type="term" value="F:scaffold protein binding"/>
    <property type="evidence" value="ECO:0007669"/>
    <property type="project" value="TreeGrafter"/>
</dbReference>
<feature type="compositionally biased region" description="Basic and acidic residues" evidence="1">
    <location>
        <begin position="841"/>
        <end position="855"/>
    </location>
</feature>
<dbReference type="Pfam" id="PF03546">
    <property type="entry name" value="Treacle"/>
    <property type="match status" value="1"/>
</dbReference>
<feature type="compositionally biased region" description="Acidic residues" evidence="1">
    <location>
        <begin position="98"/>
        <end position="110"/>
    </location>
</feature>
<feature type="region of interest" description="Disordered" evidence="1">
    <location>
        <begin position="1"/>
        <end position="925"/>
    </location>
</feature>
<feature type="compositionally biased region" description="Basic and acidic residues" evidence="1">
    <location>
        <begin position="765"/>
        <end position="775"/>
    </location>
</feature>
<feature type="compositionally biased region" description="Low complexity" evidence="1">
    <location>
        <begin position="321"/>
        <end position="334"/>
    </location>
</feature>
<feature type="compositionally biased region" description="Basic residues" evidence="1">
    <location>
        <begin position="1"/>
        <end position="17"/>
    </location>
</feature>
<evidence type="ECO:0000256" key="1">
    <source>
        <dbReference type="SAM" id="MobiDB-lite"/>
    </source>
</evidence>
<dbReference type="GO" id="GO:0005730">
    <property type="term" value="C:nucleolus"/>
    <property type="evidence" value="ECO:0007669"/>
    <property type="project" value="TreeGrafter"/>
</dbReference>
<feature type="compositionally biased region" description="Basic and acidic residues" evidence="1">
    <location>
        <begin position="45"/>
        <end position="58"/>
    </location>
</feature>
<dbReference type="InterPro" id="IPR017859">
    <property type="entry name" value="Treacle"/>
</dbReference>
<dbReference type="GeneTree" id="ENSGT00730000111382"/>
<organism evidence="3 4">
    <name type="scientific">Meleagris gallopavo</name>
    <name type="common">Wild turkey</name>
    <dbReference type="NCBI Taxonomy" id="9103"/>
    <lineage>
        <taxon>Eukaryota</taxon>
        <taxon>Metazoa</taxon>
        <taxon>Chordata</taxon>
        <taxon>Craniata</taxon>
        <taxon>Vertebrata</taxon>
        <taxon>Euteleostomi</taxon>
        <taxon>Archelosauria</taxon>
        <taxon>Archosauria</taxon>
        <taxon>Dinosauria</taxon>
        <taxon>Saurischia</taxon>
        <taxon>Theropoda</taxon>
        <taxon>Coelurosauria</taxon>
        <taxon>Aves</taxon>
        <taxon>Neognathae</taxon>
        <taxon>Galloanserae</taxon>
        <taxon>Galliformes</taxon>
        <taxon>Phasianidae</taxon>
        <taxon>Meleagridinae</taxon>
        <taxon>Meleagris</taxon>
    </lineage>
</organism>
<dbReference type="Proteomes" id="UP000001645">
    <property type="component" value="Chromosome 15"/>
</dbReference>
<protein>
    <recommendedName>
        <fullName evidence="2">Treacle protein domain-containing protein</fullName>
    </recommendedName>
</protein>
<feature type="domain" description="Treacle protein" evidence="2">
    <location>
        <begin position="230"/>
        <end position="312"/>
    </location>
</feature>
<dbReference type="Ensembl" id="ENSMGAT00000007437.3">
    <property type="protein sequence ID" value="ENSMGAP00000006681.3"/>
    <property type="gene ID" value="ENSMGAG00000006625.3"/>
</dbReference>
<evidence type="ECO:0000259" key="2">
    <source>
        <dbReference type="Pfam" id="PF03546"/>
    </source>
</evidence>
<feature type="compositionally biased region" description="Acidic residues" evidence="1">
    <location>
        <begin position="631"/>
        <end position="646"/>
    </location>
</feature>
<feature type="compositionally biased region" description="Polar residues" evidence="1">
    <location>
        <begin position="335"/>
        <end position="348"/>
    </location>
</feature>
<feature type="compositionally biased region" description="Basic and acidic residues" evidence="1">
    <location>
        <begin position="740"/>
        <end position="750"/>
    </location>
</feature>
<dbReference type="PANTHER" id="PTHR20787">
    <property type="entry name" value="TREACLE"/>
    <property type="match status" value="1"/>
</dbReference>
<reference evidence="3" key="2">
    <citation type="submission" date="2025-08" db="UniProtKB">
        <authorList>
            <consortium name="Ensembl"/>
        </authorList>
    </citation>
    <scope>IDENTIFICATION</scope>
</reference>
<feature type="compositionally biased region" description="Polar residues" evidence="1">
    <location>
        <begin position="647"/>
        <end position="660"/>
    </location>
</feature>
<name>G1N4D6_MELGA</name>
<feature type="compositionally biased region" description="Low complexity" evidence="1">
    <location>
        <begin position="353"/>
        <end position="370"/>
    </location>
</feature>
<feature type="compositionally biased region" description="Acidic residues" evidence="1">
    <location>
        <begin position="520"/>
        <end position="534"/>
    </location>
</feature>
<feature type="compositionally biased region" description="Basic and acidic residues" evidence="1">
    <location>
        <begin position="895"/>
        <end position="907"/>
    </location>
</feature>
<feature type="compositionally biased region" description="Polar residues" evidence="1">
    <location>
        <begin position="81"/>
        <end position="96"/>
    </location>
</feature>
<feature type="compositionally biased region" description="Polar residues" evidence="1">
    <location>
        <begin position="588"/>
        <end position="599"/>
    </location>
</feature>
<dbReference type="GO" id="GO:0042790">
    <property type="term" value="P:nucleolar large rRNA transcription by RNA polymerase I"/>
    <property type="evidence" value="ECO:0007669"/>
    <property type="project" value="TreeGrafter"/>
</dbReference>
<reference evidence="3" key="3">
    <citation type="submission" date="2025-09" db="UniProtKB">
        <authorList>
            <consortium name="Ensembl"/>
        </authorList>
    </citation>
    <scope>IDENTIFICATION</scope>
</reference>
<feature type="compositionally biased region" description="Basic residues" evidence="1">
    <location>
        <begin position="819"/>
        <end position="835"/>
    </location>
</feature>
<evidence type="ECO:0000313" key="4">
    <source>
        <dbReference type="Proteomes" id="UP000001645"/>
    </source>
</evidence>
<evidence type="ECO:0000313" key="3">
    <source>
        <dbReference type="Ensembl" id="ENSMGAP00000006681.3"/>
    </source>
</evidence>
<feature type="compositionally biased region" description="Polar residues" evidence="1">
    <location>
        <begin position="776"/>
        <end position="793"/>
    </location>
</feature>
<sequence>GRARGRGSRGPVRHRGKLLPSLATSLEEIFTHWEKTPSKARRRKLRDEEAAIPEKIRVPDPVSSSESSEKEEDDKEKTKTGNVTSISPVTNSAVNVESSEDDDSSSEEETPSGKGAITVTPAVASGKAANSLHSPIKPTAPGAKVAVPSAANKTVLSNKQQPSASVVTPTKAGQKLPGPGKPGQAVAAASQAVQSKAPVMTKAPESCSSSSSESEEEKETPTVKASAPKVELKQAAGEAESSSEESSDETSSEEELATTAVQAKPAVKAVQVNSTPVKSAPATSVSTKKSTVKQKAGTPNQTKHGSVTVPVAAKPDDTSESSDSSDSGNEEPPSVTQSKPSLKTSQAILSPVKTTPAASLSSKAAPAKTLPLSQGKTAPKTAPKTAVLKQAKATPGRTAAPAKPAESTNLAKSSDSSGSEEEDLPVPVSQKRLPEQPGSVPSLSQAAKATTPQKAVGSTLKNETSESGSSDSSDSEEETPVSQTRPALPAAKSNAVPQPTSVKKVAAPTAAPAPLLSMDSSDDSSEESDSDEEIVPPTQIVPPPCLKQTALTGKAPPASPAAPQAASILRSPTAKSKKPGLQPAQDARLSQTALLTQAEESLDSSSSSDSDKETPKQPPKPGMLQKPGGTEPDDSSSSDSSEDEEAVSQSLLTGYMSLSKSPAAPHTPKTVPPQPVGNAGQGKAAVNANSSLAKVSVKATPADSSSSDSSDSDTDVEQVSANHKAESKPPVGQEATGASNKEKEAGRIDASHANPKPSPFKKALAAKENDVEAKETQANPLPSALLSTPQPEESSLGGKSEVTTAAGVPAVQTPEGLEKKKKKKEKKEKKEKKKPSSTADKAVKTSKSKDKENKKQKASQKRKRPGEDGAVGQPKEKKRKGQANEEVPKKKKKKAADDPEKLPDSKEKKKSSKSKFPCRVWLHLQ</sequence>
<feature type="compositionally biased region" description="Polar residues" evidence="1">
    <location>
        <begin position="151"/>
        <end position="168"/>
    </location>
</feature>
<feature type="compositionally biased region" description="Acidic residues" evidence="1">
    <location>
        <begin position="241"/>
        <end position="256"/>
    </location>
</feature>
<gene>
    <name evidence="3" type="primary">TCOF1</name>
</gene>
<dbReference type="InterPro" id="IPR003993">
    <property type="entry name" value="Treacle_dom"/>
</dbReference>
<feature type="compositionally biased region" description="Low complexity" evidence="1">
    <location>
        <begin position="257"/>
        <end position="272"/>
    </location>
</feature>
<feature type="compositionally biased region" description="Low complexity" evidence="1">
    <location>
        <begin position="500"/>
        <end position="519"/>
    </location>
</feature>
<dbReference type="Bgee" id="ENSMGAG00000006625">
    <property type="expression patterns" value="Expressed in bursa of Fabricius and 17 other cell types or tissues"/>
</dbReference>
<dbReference type="InParanoid" id="G1N4D6"/>
<dbReference type="PRINTS" id="PR01503">
    <property type="entry name" value="TREACLE"/>
</dbReference>
<feature type="compositionally biased region" description="Low complexity" evidence="1">
    <location>
        <begin position="171"/>
        <end position="195"/>
    </location>
</feature>
<dbReference type="PANTHER" id="PTHR20787:SF10">
    <property type="entry name" value="TREACLE PROTEIN"/>
    <property type="match status" value="1"/>
</dbReference>
<reference evidence="3 4" key="1">
    <citation type="journal article" date="2010" name="PLoS Biol.">
        <title>Multi-platform next-generation sequencing of the domestic turkey (Meleagris gallopavo): genome assembly and analysis.</title>
        <authorList>
            <person name="Dalloul R.A."/>
            <person name="Long J.A."/>
            <person name="Zimin A.V."/>
            <person name="Aslam L."/>
            <person name="Beal K."/>
            <person name="Blomberg L.A."/>
            <person name="Bouffard P."/>
            <person name="Burt D.W."/>
            <person name="Crasta O."/>
            <person name="Crooijmans R.P."/>
            <person name="Cooper K."/>
            <person name="Coulombe R.A."/>
            <person name="De S."/>
            <person name="Delany M.E."/>
            <person name="Dodgson J.B."/>
            <person name="Dong J.J."/>
            <person name="Evans C."/>
            <person name="Frederickson K.M."/>
            <person name="Flicek P."/>
            <person name="Florea L."/>
            <person name="Folkerts O."/>
            <person name="Groenen M.A."/>
            <person name="Harkins T.T."/>
            <person name="Herrero J."/>
            <person name="Hoffmann S."/>
            <person name="Megens H.J."/>
            <person name="Jiang A."/>
            <person name="de Jong P."/>
            <person name="Kaiser P."/>
            <person name="Kim H."/>
            <person name="Kim K.W."/>
            <person name="Kim S."/>
            <person name="Langenberger D."/>
            <person name="Lee M.K."/>
            <person name="Lee T."/>
            <person name="Mane S."/>
            <person name="Marcais G."/>
            <person name="Marz M."/>
            <person name="McElroy A.P."/>
            <person name="Modise T."/>
            <person name="Nefedov M."/>
            <person name="Notredame C."/>
            <person name="Paton I.R."/>
            <person name="Payne W.S."/>
            <person name="Pertea G."/>
            <person name="Prickett D."/>
            <person name="Puiu D."/>
            <person name="Qioa D."/>
            <person name="Raineri E."/>
            <person name="Ruffier M."/>
            <person name="Salzberg S.L."/>
            <person name="Schatz M.C."/>
            <person name="Scheuring C."/>
            <person name="Schmidt C.J."/>
            <person name="Schroeder S."/>
            <person name="Searle S.M."/>
            <person name="Smith E.J."/>
            <person name="Smith J."/>
            <person name="Sonstegard T.S."/>
            <person name="Stadler P.F."/>
            <person name="Tafer H."/>
            <person name="Tu Z.J."/>
            <person name="Van Tassell C.P."/>
            <person name="Vilella A.J."/>
            <person name="Williams K.P."/>
            <person name="Yorke J.A."/>
            <person name="Zhang L."/>
            <person name="Zhang H.B."/>
            <person name="Zhang X."/>
            <person name="Zhang Y."/>
            <person name="Reed K.M."/>
        </authorList>
    </citation>
    <scope>NUCLEOTIDE SEQUENCE [LARGE SCALE GENOMIC DNA]</scope>
</reference>
<dbReference type="HOGENOM" id="CLU_301861_0_0_1"/>
<accession>G1N4D6</accession>
<keyword evidence="4" id="KW-1185">Reference proteome</keyword>
<dbReference type="GO" id="GO:0003723">
    <property type="term" value="F:RNA binding"/>
    <property type="evidence" value="ECO:0007669"/>
    <property type="project" value="TreeGrafter"/>
</dbReference>
<dbReference type="AlphaFoldDB" id="G1N4D6"/>
<feature type="compositionally biased region" description="Polar residues" evidence="1">
    <location>
        <begin position="439"/>
        <end position="453"/>
    </location>
</feature>
<proteinExistence type="predicted"/>